<proteinExistence type="predicted"/>
<dbReference type="EMBL" id="PDLN01000014">
    <property type="protein sequence ID" value="RDW66819.1"/>
    <property type="molecule type" value="Genomic_DNA"/>
</dbReference>
<evidence type="ECO:0000256" key="1">
    <source>
        <dbReference type="SAM" id="Coils"/>
    </source>
</evidence>
<feature type="coiled-coil region" evidence="1">
    <location>
        <begin position="162"/>
        <end position="350"/>
    </location>
</feature>
<gene>
    <name evidence="3" type="ORF">BP5796_09568</name>
</gene>
<dbReference type="OrthoDB" id="10350762at2759"/>
<organism evidence="3 4">
    <name type="scientific">Coleophoma crateriformis</name>
    <dbReference type="NCBI Taxonomy" id="565419"/>
    <lineage>
        <taxon>Eukaryota</taxon>
        <taxon>Fungi</taxon>
        <taxon>Dikarya</taxon>
        <taxon>Ascomycota</taxon>
        <taxon>Pezizomycotina</taxon>
        <taxon>Leotiomycetes</taxon>
        <taxon>Helotiales</taxon>
        <taxon>Dermateaceae</taxon>
        <taxon>Coleophoma</taxon>
    </lineage>
</organism>
<evidence type="ECO:0000313" key="3">
    <source>
        <dbReference type="EMBL" id="RDW66819.1"/>
    </source>
</evidence>
<feature type="compositionally biased region" description="Pro residues" evidence="2">
    <location>
        <begin position="430"/>
        <end position="463"/>
    </location>
</feature>
<sequence>MAPTRKERKAEASKNAEPPKLAPAENLEALKTLEAQVASFGKNIEGLRERVGALEIEKGIKEIELKNLRELNIVLCQRTKLSEQKEKELERKYTELDVEHKDLQQKHKSLKKKVPTSNIFNPQPPAVPITNPFQPPRFSFTVKNTMADQDFGEETVRMHLENEEENKTLQAVYDQLDGLKEQNRHLTEIANKNEKYKVQYESLQQWATTLEQQEYDTKNSLKAEKDTSRQLQATIDTLKKVEEAAGDEHQAQEQKIARLENQVKLRDSDIDDARARLKTVEAQLKEKNDAYDRLHVNLSDASTLVRETEARAQELQSSLNNSIAHHKEELAKWETERLQKEFEIDELKQEIEFKNSMDEIGRTDPTTKAHQRRNSKERTLFDDLEGNDADDDDFEHDVEHDVEPEVEHETEQKSGAVEGGSSYTYDIPPTNVPLPDSPLLPVPPTDVPLPESPLLPPPPHPSAPPAPVNIERWRERNVRYSSAINTNPLLAWLLVYKNMLILALEFFHYFNGSSAKIRIAPPRRTVKGAMIITSINESGELVKTTTERNGNVTIEIQEKAPRPEVFPTLVFFATHVLVYSYIYLCWRESSRWLSVNGIPQRYPQNGFGVRFVAHAIGGLLCRVYQFLKNTKYWLNLDMKKRTVDFAEWVYDFERKHFGEINRGVLG</sequence>
<reference evidence="3 4" key="1">
    <citation type="journal article" date="2018" name="IMA Fungus">
        <title>IMA Genome-F 9: Draft genome sequence of Annulohypoxylon stygium, Aspergillus mulundensis, Berkeleyomyces basicola (syn. Thielaviopsis basicola), Ceratocystis smalleyi, two Cercospora beticola strains, Coleophoma cylindrospora, Fusarium fracticaudum, Phialophora cf. hyalina, and Morchella septimelata.</title>
        <authorList>
            <person name="Wingfield B.D."/>
            <person name="Bills G.F."/>
            <person name="Dong Y."/>
            <person name="Huang W."/>
            <person name="Nel W.J."/>
            <person name="Swalarsk-Parry B.S."/>
            <person name="Vaghefi N."/>
            <person name="Wilken P.M."/>
            <person name="An Z."/>
            <person name="de Beer Z.W."/>
            <person name="De Vos L."/>
            <person name="Chen L."/>
            <person name="Duong T.A."/>
            <person name="Gao Y."/>
            <person name="Hammerbacher A."/>
            <person name="Kikkert J.R."/>
            <person name="Li Y."/>
            <person name="Li H."/>
            <person name="Li K."/>
            <person name="Li Q."/>
            <person name="Liu X."/>
            <person name="Ma X."/>
            <person name="Naidoo K."/>
            <person name="Pethybridge S.J."/>
            <person name="Sun J."/>
            <person name="Steenkamp E.T."/>
            <person name="van der Nest M.A."/>
            <person name="van Wyk S."/>
            <person name="Wingfield M.J."/>
            <person name="Xiong C."/>
            <person name="Yue Q."/>
            <person name="Zhang X."/>
        </authorList>
    </citation>
    <scope>NUCLEOTIDE SEQUENCE [LARGE SCALE GENOMIC DNA]</scope>
    <source>
        <strain evidence="3 4">BP5796</strain>
    </source>
</reference>
<feature type="compositionally biased region" description="Acidic residues" evidence="2">
    <location>
        <begin position="382"/>
        <end position="396"/>
    </location>
</feature>
<feature type="region of interest" description="Disordered" evidence="2">
    <location>
        <begin position="1"/>
        <end position="24"/>
    </location>
</feature>
<dbReference type="AlphaFoldDB" id="A0A3D8QYF5"/>
<name>A0A3D8QYF5_9HELO</name>
<comment type="caution">
    <text evidence="3">The sequence shown here is derived from an EMBL/GenBank/DDBJ whole genome shotgun (WGS) entry which is preliminary data.</text>
</comment>
<accession>A0A3D8QYF5</accession>
<feature type="compositionally biased region" description="Basic and acidic residues" evidence="2">
    <location>
        <begin position="397"/>
        <end position="412"/>
    </location>
</feature>
<keyword evidence="4" id="KW-1185">Reference proteome</keyword>
<keyword evidence="1" id="KW-0175">Coiled coil</keyword>
<dbReference type="Proteomes" id="UP000256328">
    <property type="component" value="Unassembled WGS sequence"/>
</dbReference>
<evidence type="ECO:0000256" key="2">
    <source>
        <dbReference type="SAM" id="MobiDB-lite"/>
    </source>
</evidence>
<evidence type="ECO:0000313" key="4">
    <source>
        <dbReference type="Proteomes" id="UP000256328"/>
    </source>
</evidence>
<feature type="region of interest" description="Disordered" evidence="2">
    <location>
        <begin position="355"/>
        <end position="463"/>
    </location>
</feature>
<protein>
    <submittedName>
        <fullName evidence="3">Uncharacterized protein</fullName>
    </submittedName>
</protein>
<feature type="compositionally biased region" description="Basic and acidic residues" evidence="2">
    <location>
        <begin position="355"/>
        <end position="367"/>
    </location>
</feature>
<feature type="region of interest" description="Disordered" evidence="2">
    <location>
        <begin position="104"/>
        <end position="132"/>
    </location>
</feature>
<feature type="compositionally biased region" description="Basic and acidic residues" evidence="2">
    <location>
        <begin position="1"/>
        <end position="14"/>
    </location>
</feature>